<protein>
    <submittedName>
        <fullName evidence="1">Uncharacterized protein</fullName>
    </submittedName>
</protein>
<gene>
    <name evidence="1" type="ORF">IMCC3317_02270</name>
</gene>
<name>A0A7L4ZDK3_9FLAO</name>
<reference evidence="1 2" key="1">
    <citation type="journal article" date="2013" name="Int. J. Syst. Evol. Microbiol.">
        <title>Kordia antarctica sp. nov., isolated from Antarctic seawater.</title>
        <authorList>
            <person name="Baek K."/>
            <person name="Choi A."/>
            <person name="Kang I."/>
            <person name="Lee K."/>
            <person name="Cho J.C."/>
        </authorList>
    </citation>
    <scope>NUCLEOTIDE SEQUENCE [LARGE SCALE GENOMIC DNA]</scope>
    <source>
        <strain evidence="1 2">IMCC3317</strain>
    </source>
</reference>
<dbReference type="AlphaFoldDB" id="A0A7L4ZDK3"/>
<keyword evidence="2" id="KW-1185">Reference proteome</keyword>
<dbReference type="Proteomes" id="UP000464657">
    <property type="component" value="Chromosome"/>
</dbReference>
<evidence type="ECO:0000313" key="1">
    <source>
        <dbReference type="EMBL" id="QHI34882.1"/>
    </source>
</evidence>
<dbReference type="KEGG" id="kan:IMCC3317_02270"/>
<accession>A0A7L4ZDK3</accession>
<evidence type="ECO:0000313" key="2">
    <source>
        <dbReference type="Proteomes" id="UP000464657"/>
    </source>
</evidence>
<dbReference type="EMBL" id="CP019288">
    <property type="protein sequence ID" value="QHI34882.1"/>
    <property type="molecule type" value="Genomic_DNA"/>
</dbReference>
<sequence>MVLIVNTSILGELSSANASTSDALKKTVRFLRKYIPRKMNVELEIITSKGLEKLDVDAQMIKLNKEIVLAML</sequence>
<proteinExistence type="predicted"/>
<organism evidence="1 2">
    <name type="scientific">Kordia antarctica</name>
    <dbReference type="NCBI Taxonomy" id="1218801"/>
    <lineage>
        <taxon>Bacteria</taxon>
        <taxon>Pseudomonadati</taxon>
        <taxon>Bacteroidota</taxon>
        <taxon>Flavobacteriia</taxon>
        <taxon>Flavobacteriales</taxon>
        <taxon>Flavobacteriaceae</taxon>
        <taxon>Kordia</taxon>
    </lineage>
</organism>
<dbReference type="RefSeq" id="WP_160127667.1">
    <property type="nucleotide sequence ID" value="NZ_CP019288.1"/>
</dbReference>
<dbReference type="OrthoDB" id="1415120at2"/>